<gene>
    <name evidence="2" type="ORF">SI8410_17021095</name>
</gene>
<accession>A0A7I8LK56</accession>
<dbReference type="Proteomes" id="UP000663760">
    <property type="component" value="Chromosome 17"/>
</dbReference>
<evidence type="ECO:0000313" key="2">
    <source>
        <dbReference type="EMBL" id="CAA7410417.1"/>
    </source>
</evidence>
<sequence length="194" mass="20598">MEEALENPSRRADMPLLVLLALLFAVTAAFGLCASAVLRRKCGPREDPAEEEPSPLATAPAPPRWGAVKEALMSSLRWSRSRKLGESEPCGGQGVLPLLGAPLRRSGGAGAGSLDSPAAAAAGGVVSSSPLWQRRILMGERCELPRFSGLILYDERGFPLRISADPRHCTPRVKPLVTTTATTTTSTTTLRDLL</sequence>
<proteinExistence type="predicted"/>
<feature type="signal peptide" evidence="1">
    <location>
        <begin position="1"/>
        <end position="29"/>
    </location>
</feature>
<keyword evidence="3" id="KW-1185">Reference proteome</keyword>
<organism evidence="2 3">
    <name type="scientific">Spirodela intermedia</name>
    <name type="common">Intermediate duckweed</name>
    <dbReference type="NCBI Taxonomy" id="51605"/>
    <lineage>
        <taxon>Eukaryota</taxon>
        <taxon>Viridiplantae</taxon>
        <taxon>Streptophyta</taxon>
        <taxon>Embryophyta</taxon>
        <taxon>Tracheophyta</taxon>
        <taxon>Spermatophyta</taxon>
        <taxon>Magnoliopsida</taxon>
        <taxon>Liliopsida</taxon>
        <taxon>Araceae</taxon>
        <taxon>Lemnoideae</taxon>
        <taxon>Spirodela</taxon>
    </lineage>
</organism>
<feature type="chain" id="PRO_5029761844" evidence="1">
    <location>
        <begin position="30"/>
        <end position="194"/>
    </location>
</feature>
<reference evidence="2" key="1">
    <citation type="submission" date="2020-02" db="EMBL/GenBank/DDBJ databases">
        <authorList>
            <person name="Scholz U."/>
            <person name="Mascher M."/>
            <person name="Fiebig A."/>
        </authorList>
    </citation>
    <scope>NUCLEOTIDE SEQUENCE</scope>
</reference>
<keyword evidence="1" id="KW-0732">Signal</keyword>
<dbReference type="OrthoDB" id="1874222at2759"/>
<name>A0A7I8LK56_SPIIN</name>
<dbReference type="PANTHER" id="PTHR33237:SF21">
    <property type="entry name" value="TRANSMEMBRANE PROTEIN"/>
    <property type="match status" value="1"/>
</dbReference>
<protein>
    <submittedName>
        <fullName evidence="2">Uncharacterized protein</fullName>
    </submittedName>
</protein>
<evidence type="ECO:0000256" key="1">
    <source>
        <dbReference type="SAM" id="SignalP"/>
    </source>
</evidence>
<evidence type="ECO:0000313" key="3">
    <source>
        <dbReference type="Proteomes" id="UP000663760"/>
    </source>
</evidence>
<dbReference type="AlphaFoldDB" id="A0A7I8LK56"/>
<dbReference type="EMBL" id="LR746280">
    <property type="protein sequence ID" value="CAA7410417.1"/>
    <property type="molecule type" value="Genomic_DNA"/>
</dbReference>
<dbReference type="PANTHER" id="PTHR33237">
    <property type="entry name" value="F2P16.13 PROTEIN-RELATED"/>
    <property type="match status" value="1"/>
</dbReference>